<dbReference type="Proteomes" id="UP000095283">
    <property type="component" value="Unplaced"/>
</dbReference>
<reference evidence="2" key="1">
    <citation type="submission" date="2016-11" db="UniProtKB">
        <authorList>
            <consortium name="WormBaseParasite"/>
        </authorList>
    </citation>
    <scope>IDENTIFICATION</scope>
</reference>
<protein>
    <submittedName>
        <fullName evidence="2">Ribosomal protein S19</fullName>
    </submittedName>
</protein>
<dbReference type="WBParaSite" id="Hba_07542">
    <property type="protein sequence ID" value="Hba_07542"/>
    <property type="gene ID" value="Hba_07542"/>
</dbReference>
<sequence>MIIILLSHHLSPSTGTKEKCSLITFSLYTMTKRSSLFPNEKNDIVLFSTILKTRMKCKKMKRVPHGYIRPINYAHLVVILNIMSIKRGSTITYNVESKYGLFIKETTHYGIKYSRRKPNFD</sequence>
<dbReference type="AlphaFoldDB" id="A0A1I7WQV6"/>
<proteinExistence type="predicted"/>
<accession>A0A1I7WQV6</accession>
<evidence type="ECO:0000313" key="1">
    <source>
        <dbReference type="Proteomes" id="UP000095283"/>
    </source>
</evidence>
<keyword evidence="1" id="KW-1185">Reference proteome</keyword>
<organism evidence="1 2">
    <name type="scientific">Heterorhabditis bacteriophora</name>
    <name type="common">Entomopathogenic nematode worm</name>
    <dbReference type="NCBI Taxonomy" id="37862"/>
    <lineage>
        <taxon>Eukaryota</taxon>
        <taxon>Metazoa</taxon>
        <taxon>Ecdysozoa</taxon>
        <taxon>Nematoda</taxon>
        <taxon>Chromadorea</taxon>
        <taxon>Rhabditida</taxon>
        <taxon>Rhabditina</taxon>
        <taxon>Rhabditomorpha</taxon>
        <taxon>Strongyloidea</taxon>
        <taxon>Heterorhabditidae</taxon>
        <taxon>Heterorhabditis</taxon>
    </lineage>
</organism>
<name>A0A1I7WQV6_HETBA</name>
<evidence type="ECO:0000313" key="2">
    <source>
        <dbReference type="WBParaSite" id="Hba_07542"/>
    </source>
</evidence>